<evidence type="ECO:0000313" key="1">
    <source>
        <dbReference type="EMBL" id="PJJ85001.1"/>
    </source>
</evidence>
<keyword evidence="2" id="KW-1185">Reference proteome</keyword>
<evidence type="ECO:0000313" key="2">
    <source>
        <dbReference type="Proteomes" id="UP000242687"/>
    </source>
</evidence>
<proteinExistence type="predicted"/>
<comment type="caution">
    <text evidence="1">The sequence shown here is derived from an EMBL/GenBank/DDBJ whole genome shotgun (WGS) entry which is preliminary data.</text>
</comment>
<gene>
    <name evidence="1" type="ORF">CLV57_2024</name>
</gene>
<dbReference type="AlphaFoldDB" id="A0A2H9VW12"/>
<accession>A0A2H9VW12</accession>
<name>A0A2H9VW12_9SPHI</name>
<sequence length="130" mass="15372">MKNRSYIRFYRVYKHDTAVTEIRSNEFIPCTPAKFKRGLPVEQPTDETTGTHQFYYELPPDEQMFYGYLDKALAMEKAKAGALAYIGQMISEVERGIKKLTQYREDHYEDLNINLLDAQIRKFRNSMNMK</sequence>
<reference evidence="1 2" key="1">
    <citation type="submission" date="2017-11" db="EMBL/GenBank/DDBJ databases">
        <title>Genomic Encyclopedia of Archaeal and Bacterial Type Strains, Phase II (KMG-II): From Individual Species to Whole Genera.</title>
        <authorList>
            <person name="Goeker M."/>
        </authorList>
    </citation>
    <scope>NUCLEOTIDE SEQUENCE [LARGE SCALE GENOMIC DNA]</scope>
    <source>
        <strain evidence="1 2">DSM 28175</strain>
    </source>
</reference>
<dbReference type="RefSeq" id="WP_100341157.1">
    <property type="nucleotide sequence ID" value="NZ_PGFJ01000001.1"/>
</dbReference>
<dbReference type="Proteomes" id="UP000242687">
    <property type="component" value="Unassembled WGS sequence"/>
</dbReference>
<dbReference type="EMBL" id="PGFJ01000001">
    <property type="protein sequence ID" value="PJJ85001.1"/>
    <property type="molecule type" value="Genomic_DNA"/>
</dbReference>
<organism evidence="1 2">
    <name type="scientific">Mucilaginibacter auburnensis</name>
    <dbReference type="NCBI Taxonomy" id="1457233"/>
    <lineage>
        <taxon>Bacteria</taxon>
        <taxon>Pseudomonadati</taxon>
        <taxon>Bacteroidota</taxon>
        <taxon>Sphingobacteriia</taxon>
        <taxon>Sphingobacteriales</taxon>
        <taxon>Sphingobacteriaceae</taxon>
        <taxon>Mucilaginibacter</taxon>
    </lineage>
</organism>
<dbReference type="OrthoDB" id="770658at2"/>
<protein>
    <submittedName>
        <fullName evidence="1">Uncharacterized protein</fullName>
    </submittedName>
</protein>